<dbReference type="eggNOG" id="COG0664">
    <property type="taxonomic scope" value="Bacteria"/>
</dbReference>
<evidence type="ECO:0000256" key="3">
    <source>
        <dbReference type="ARBA" id="ARBA00023163"/>
    </source>
</evidence>
<dbReference type="InterPro" id="IPR012318">
    <property type="entry name" value="HTH_CRP"/>
</dbReference>
<dbReference type="SUPFAM" id="SSF46785">
    <property type="entry name" value="Winged helix' DNA-binding domain"/>
    <property type="match status" value="1"/>
</dbReference>
<gene>
    <name evidence="5" type="ORF">C823_06121</name>
</gene>
<dbReference type="GO" id="GO:0003677">
    <property type="term" value="F:DNA binding"/>
    <property type="evidence" value="ECO:0007669"/>
    <property type="project" value="UniProtKB-KW"/>
</dbReference>
<feature type="domain" description="Cyclic nucleotide-binding" evidence="4">
    <location>
        <begin position="13"/>
        <end position="85"/>
    </location>
</feature>
<evidence type="ECO:0000313" key="6">
    <source>
        <dbReference type="Proteomes" id="UP000012589"/>
    </source>
</evidence>
<dbReference type="OrthoDB" id="9774616at2"/>
<dbReference type="Pfam" id="PF13545">
    <property type="entry name" value="HTH_Crp_2"/>
    <property type="match status" value="1"/>
</dbReference>
<dbReference type="PATRIC" id="fig|1235802.3.peg.6469"/>
<dbReference type="GO" id="GO:0006355">
    <property type="term" value="P:regulation of DNA-templated transcription"/>
    <property type="evidence" value="ECO:0007669"/>
    <property type="project" value="InterPro"/>
</dbReference>
<keyword evidence="2" id="KW-0238">DNA-binding</keyword>
<accession>N1ZM71</accession>
<dbReference type="InterPro" id="IPR036390">
    <property type="entry name" value="WH_DNA-bd_sf"/>
</dbReference>
<dbReference type="CDD" id="cd00038">
    <property type="entry name" value="CAP_ED"/>
    <property type="match status" value="1"/>
</dbReference>
<dbReference type="SUPFAM" id="SSF51206">
    <property type="entry name" value="cAMP-binding domain-like"/>
    <property type="match status" value="1"/>
</dbReference>
<keyword evidence="3" id="KW-0804">Transcription</keyword>
<evidence type="ECO:0000313" key="5">
    <source>
        <dbReference type="EMBL" id="EMZ16956.1"/>
    </source>
</evidence>
<dbReference type="Proteomes" id="UP000012589">
    <property type="component" value="Unassembled WGS sequence"/>
</dbReference>
<keyword evidence="6" id="KW-1185">Reference proteome</keyword>
<comment type="caution">
    <text evidence="5">The sequence shown here is derived from an EMBL/GenBank/DDBJ whole genome shotgun (WGS) entry which is preliminary data.</text>
</comment>
<dbReference type="AlphaFoldDB" id="N1ZM71"/>
<evidence type="ECO:0000256" key="1">
    <source>
        <dbReference type="ARBA" id="ARBA00023015"/>
    </source>
</evidence>
<dbReference type="HOGENOM" id="CLU_075053_4_1_9"/>
<dbReference type="STRING" id="1235802.C823_06121"/>
<dbReference type="InterPro" id="IPR014710">
    <property type="entry name" value="RmlC-like_jellyroll"/>
</dbReference>
<protein>
    <recommendedName>
        <fullName evidence="4">Cyclic nucleotide-binding domain-containing protein</fullName>
    </recommendedName>
</protein>
<dbReference type="Pfam" id="PF00027">
    <property type="entry name" value="cNMP_binding"/>
    <property type="match status" value="1"/>
</dbReference>
<dbReference type="PROSITE" id="PS50042">
    <property type="entry name" value="CNMP_BINDING_3"/>
    <property type="match status" value="1"/>
</dbReference>
<organism evidence="5 6">
    <name type="scientific">Eubacterium plexicaudatum ASF492</name>
    <dbReference type="NCBI Taxonomy" id="1235802"/>
    <lineage>
        <taxon>Bacteria</taxon>
        <taxon>Bacillati</taxon>
        <taxon>Bacillota</taxon>
        <taxon>Clostridia</taxon>
        <taxon>Eubacteriales</taxon>
        <taxon>Eubacteriaceae</taxon>
        <taxon>Eubacterium</taxon>
    </lineage>
</organism>
<evidence type="ECO:0000256" key="2">
    <source>
        <dbReference type="ARBA" id="ARBA00023125"/>
    </source>
</evidence>
<dbReference type="Gene3D" id="2.60.120.10">
    <property type="entry name" value="Jelly Rolls"/>
    <property type="match status" value="1"/>
</dbReference>
<reference evidence="5 6" key="1">
    <citation type="journal article" date="2014" name="Genome Announc.">
        <title>Draft genome sequences of the altered schaedler flora, a defined bacterial community from gnotobiotic mice.</title>
        <authorList>
            <person name="Wannemuehler M.J."/>
            <person name="Overstreet A.M."/>
            <person name="Ward D.V."/>
            <person name="Phillips G.J."/>
        </authorList>
    </citation>
    <scope>NUCLEOTIDE SEQUENCE [LARGE SCALE GENOMIC DNA]</scope>
    <source>
        <strain evidence="5 6">ASF492</strain>
    </source>
</reference>
<sequence>MKKYISVLKRTKLFAGVGDDEIASMISCLGAKPCTYKKGEYVLRQGEHLSDIIVLIEGSLYIQTDDYWGNRSILGKIGVGETFGEAYASPESGAFPNDIVAVENSVVIFFNVRRIITVCSAACHFHTLVIQNMFFSISEKNRNLVRKLGHMSKRTTRDKLISYLSEESKKQNSVSFTIPFNRQQLADFLSVDRSAMSNELCKMRDEGLLEFEKNQFKLLSTHY</sequence>
<keyword evidence="1" id="KW-0805">Transcription regulation</keyword>
<proteinExistence type="predicted"/>
<dbReference type="EMBL" id="AQFT01000220">
    <property type="protein sequence ID" value="EMZ16956.1"/>
    <property type="molecule type" value="Genomic_DNA"/>
</dbReference>
<name>N1ZM71_9FIRM</name>
<dbReference type="InterPro" id="IPR000595">
    <property type="entry name" value="cNMP-bd_dom"/>
</dbReference>
<evidence type="ECO:0000259" key="4">
    <source>
        <dbReference type="PROSITE" id="PS50042"/>
    </source>
</evidence>
<dbReference type="InterPro" id="IPR018490">
    <property type="entry name" value="cNMP-bd_dom_sf"/>
</dbReference>